<accession>S9PEQ5</accession>
<evidence type="ECO:0000313" key="1">
    <source>
        <dbReference type="EMBL" id="EPX61521.1"/>
    </source>
</evidence>
<proteinExistence type="predicted"/>
<dbReference type="SUPFAM" id="SSF48208">
    <property type="entry name" value="Six-hairpin glycosidases"/>
    <property type="match status" value="1"/>
</dbReference>
<comment type="caution">
    <text evidence="1">The sequence shown here is derived from an EMBL/GenBank/DDBJ whole genome shotgun (WGS) entry which is preliminary data.</text>
</comment>
<sequence>MAIVAADVVKGLLGAVAASAGVNPFLKWILDSAIFPGLLKDWLFPVPAEDVFKVLESRITALVDKRVEAAVGAAAFERVKADLQGLGAAFADYANVVDLDERRYRLAVLLVQADVSAASVEAVPDRYLYLLTDALVVIAVAHTAALLDQVQQHPERYENQIALDTAAIRYSELAGRLRDRFLWYRMGQIAGGVGEVIEKESDRRPSATGEQKIVKFSAYDDMALWWMSPNKYRTEFLGGLETGWVQAVGMDRAYFEKKQEAAARVVAYGEEQKKKVYDWWGEHLTNHTQEFLHLVDWKGRESGRKPRDRTVVRAWPLGRVVAPDASATALDRIDLFLAQQMDTFSVSGPRYVQTYRVPGEPRVGTQSNLFYRADTYDTAVASIYFAARGDLRRAGDLADGLCIALEHDPIGGGRIVAATHATALLDRAEGYATSIFPADGATRDVGNACWAGIALTRMYAATRQYRYLHHAISIAGWVYKEHASKDAWQGYTGGEDAWGQKRAWRSVEHNVDAFALFTNLYRLTSEARWVAAAQRAQRLVKACYVPEGYYVTGTGVSDVLNAGVVPADVQTWTALAGVNPAGNASSLRFLLDRLSTTTAGFAGFKFALAGEGVQNEVTAGAVMALHLMGGDLRDGAEPYFDSLVRQQLEAPGTVGAGLVATPGVEAKTGAGLDWSYFNWPHAASSAWTGLALLARDDARANPYAPVG</sequence>
<dbReference type="InterPro" id="IPR008928">
    <property type="entry name" value="6-hairpin_glycosidase_sf"/>
</dbReference>
<dbReference type="Gene3D" id="1.50.10.20">
    <property type="match status" value="1"/>
</dbReference>
<dbReference type="EMBL" id="ANAH02000009">
    <property type="protein sequence ID" value="EPX61521.1"/>
    <property type="molecule type" value="Genomic_DNA"/>
</dbReference>
<dbReference type="AlphaFoldDB" id="S9PEQ5"/>
<keyword evidence="2" id="KW-1185">Reference proteome</keyword>
<reference evidence="1" key="1">
    <citation type="submission" date="2013-05" db="EMBL/GenBank/DDBJ databases">
        <title>Genome assembly of Cystobacter fuscus DSM 2262.</title>
        <authorList>
            <person name="Sharma G."/>
            <person name="Khatri I."/>
            <person name="Kaur C."/>
            <person name="Mayilraj S."/>
            <person name="Subramanian S."/>
        </authorList>
    </citation>
    <scope>NUCLEOTIDE SEQUENCE [LARGE SCALE GENOMIC DNA]</scope>
    <source>
        <strain evidence="1">DSM 2262</strain>
    </source>
</reference>
<protein>
    <submittedName>
        <fullName evidence="1">Uncharacterized protein</fullName>
    </submittedName>
</protein>
<name>S9PEQ5_CYSF2</name>
<dbReference type="eggNOG" id="COG1331">
    <property type="taxonomic scope" value="Bacteria"/>
</dbReference>
<evidence type="ECO:0000313" key="2">
    <source>
        <dbReference type="Proteomes" id="UP000011682"/>
    </source>
</evidence>
<gene>
    <name evidence="1" type="ORF">D187_010140</name>
</gene>
<dbReference type="GO" id="GO:0005975">
    <property type="term" value="P:carbohydrate metabolic process"/>
    <property type="evidence" value="ECO:0007669"/>
    <property type="project" value="InterPro"/>
</dbReference>
<organism evidence="1 2">
    <name type="scientific">Cystobacter fuscus (strain ATCC 25194 / DSM 2262 / NBRC 100088 / M29)</name>
    <dbReference type="NCBI Taxonomy" id="1242864"/>
    <lineage>
        <taxon>Bacteria</taxon>
        <taxon>Pseudomonadati</taxon>
        <taxon>Myxococcota</taxon>
        <taxon>Myxococcia</taxon>
        <taxon>Myxococcales</taxon>
        <taxon>Cystobacterineae</taxon>
        <taxon>Archangiaceae</taxon>
        <taxon>Cystobacter</taxon>
    </lineage>
</organism>
<dbReference type="Proteomes" id="UP000011682">
    <property type="component" value="Unassembled WGS sequence"/>
</dbReference>